<evidence type="ECO:0000256" key="2">
    <source>
        <dbReference type="SAM" id="SignalP"/>
    </source>
</evidence>
<evidence type="ECO:0000256" key="1">
    <source>
        <dbReference type="SAM" id="Phobius"/>
    </source>
</evidence>
<keyword evidence="4" id="KW-1185">Reference proteome</keyword>
<organism evidence="3 4">
    <name type="scientific">Portunus trituberculatus</name>
    <name type="common">Swimming crab</name>
    <name type="synonym">Neptunus trituberculatus</name>
    <dbReference type="NCBI Taxonomy" id="210409"/>
    <lineage>
        <taxon>Eukaryota</taxon>
        <taxon>Metazoa</taxon>
        <taxon>Ecdysozoa</taxon>
        <taxon>Arthropoda</taxon>
        <taxon>Crustacea</taxon>
        <taxon>Multicrustacea</taxon>
        <taxon>Malacostraca</taxon>
        <taxon>Eumalacostraca</taxon>
        <taxon>Eucarida</taxon>
        <taxon>Decapoda</taxon>
        <taxon>Pleocyemata</taxon>
        <taxon>Brachyura</taxon>
        <taxon>Eubrachyura</taxon>
        <taxon>Portunoidea</taxon>
        <taxon>Portunidae</taxon>
        <taxon>Portuninae</taxon>
        <taxon>Portunus</taxon>
    </lineage>
</organism>
<protein>
    <submittedName>
        <fullName evidence="3">Uncharacterized protein</fullName>
    </submittedName>
</protein>
<sequence>MELKVFVLCLAAAAGVAAGKEVDKRRSKVSKVRFVPYFKNRVQGTGEVVQFYRAIYPPDYSDLSQMTQEEVQRLASSGEGPEENPFLIMEDEDENPYFGRSRECRETQLTQHDLARRCARADIFLLGWRRSTIYTLWNLLVYFQPIVMFFVTAWLVFVGFNLLVQVTQWLVDFTSKFRVSDKIAMNAIKTCVTDLAPGTGEEDAPSLRWNPEQLEMLRRLRLKVYYDYIVRKEGGNFIDGMDPNLSAQSS</sequence>
<dbReference type="EMBL" id="VSRR010053439">
    <property type="protein sequence ID" value="MPC80236.1"/>
    <property type="molecule type" value="Genomic_DNA"/>
</dbReference>
<keyword evidence="1" id="KW-0472">Membrane</keyword>
<evidence type="ECO:0000313" key="4">
    <source>
        <dbReference type="Proteomes" id="UP000324222"/>
    </source>
</evidence>
<feature type="chain" id="PRO_5022695286" evidence="2">
    <location>
        <begin position="20"/>
        <end position="250"/>
    </location>
</feature>
<accession>A0A5B7IE42</accession>
<comment type="caution">
    <text evidence="3">The sequence shown here is derived from an EMBL/GenBank/DDBJ whole genome shotgun (WGS) entry which is preliminary data.</text>
</comment>
<gene>
    <name evidence="3" type="ORF">E2C01_074810</name>
</gene>
<keyword evidence="1" id="KW-0812">Transmembrane</keyword>
<proteinExistence type="predicted"/>
<dbReference type="AlphaFoldDB" id="A0A5B7IE42"/>
<keyword evidence="2" id="KW-0732">Signal</keyword>
<name>A0A5B7IE42_PORTR</name>
<reference evidence="3 4" key="1">
    <citation type="submission" date="2019-05" db="EMBL/GenBank/DDBJ databases">
        <title>Another draft genome of Portunus trituberculatus and its Hox gene families provides insights of decapod evolution.</title>
        <authorList>
            <person name="Jeong J.-H."/>
            <person name="Song I."/>
            <person name="Kim S."/>
            <person name="Choi T."/>
            <person name="Kim D."/>
            <person name="Ryu S."/>
            <person name="Kim W."/>
        </authorList>
    </citation>
    <scope>NUCLEOTIDE SEQUENCE [LARGE SCALE GENOMIC DNA]</scope>
    <source>
        <tissue evidence="3">Muscle</tissue>
    </source>
</reference>
<dbReference type="Proteomes" id="UP000324222">
    <property type="component" value="Unassembled WGS sequence"/>
</dbReference>
<feature type="transmembrane region" description="Helical" evidence="1">
    <location>
        <begin position="139"/>
        <end position="164"/>
    </location>
</feature>
<keyword evidence="1" id="KW-1133">Transmembrane helix</keyword>
<evidence type="ECO:0000313" key="3">
    <source>
        <dbReference type="EMBL" id="MPC80236.1"/>
    </source>
</evidence>
<feature type="signal peptide" evidence="2">
    <location>
        <begin position="1"/>
        <end position="19"/>
    </location>
</feature>